<evidence type="ECO:0000313" key="1">
    <source>
        <dbReference type="EMBL" id="MBD8028614.1"/>
    </source>
</evidence>
<keyword evidence="2" id="KW-1185">Reference proteome</keyword>
<gene>
    <name evidence="1" type="ORF">H9636_18425</name>
</gene>
<protein>
    <submittedName>
        <fullName evidence="1">Uncharacterized protein</fullName>
    </submittedName>
</protein>
<dbReference type="EMBL" id="JACSQA010000048">
    <property type="protein sequence ID" value="MBD8028614.1"/>
    <property type="molecule type" value="Genomic_DNA"/>
</dbReference>
<name>A0ABR8XHA6_9BACL</name>
<dbReference type="RefSeq" id="WP_191709007.1">
    <property type="nucleotide sequence ID" value="NZ_JACSQA010000048.1"/>
</dbReference>
<reference evidence="1 2" key="1">
    <citation type="submission" date="2020-08" db="EMBL/GenBank/DDBJ databases">
        <title>A Genomic Blueprint of the Chicken Gut Microbiome.</title>
        <authorList>
            <person name="Gilroy R."/>
            <person name="Ravi A."/>
            <person name="Getino M."/>
            <person name="Pursley I."/>
            <person name="Horton D.L."/>
            <person name="Alikhan N.-F."/>
            <person name="Baker D."/>
            <person name="Gharbi K."/>
            <person name="Hall N."/>
            <person name="Watson M."/>
            <person name="Adriaenssens E.M."/>
            <person name="Foster-Nyarko E."/>
            <person name="Jarju S."/>
            <person name="Secka A."/>
            <person name="Antonio M."/>
            <person name="Oren A."/>
            <person name="Chaudhuri R."/>
            <person name="La Ragione R.M."/>
            <person name="Hildebrand F."/>
            <person name="Pallen M.J."/>
        </authorList>
    </citation>
    <scope>NUCLEOTIDE SEQUENCE [LARGE SCALE GENOMIC DNA]</scope>
    <source>
        <strain evidence="1 2">Re31</strain>
    </source>
</reference>
<accession>A0ABR8XHA6</accession>
<comment type="caution">
    <text evidence="1">The sequence shown here is derived from an EMBL/GenBank/DDBJ whole genome shotgun (WGS) entry which is preliminary data.</text>
</comment>
<proteinExistence type="predicted"/>
<dbReference type="Proteomes" id="UP000640930">
    <property type="component" value="Unassembled WGS sequence"/>
</dbReference>
<evidence type="ECO:0000313" key="2">
    <source>
        <dbReference type="Proteomes" id="UP000640930"/>
    </source>
</evidence>
<organism evidence="1 2">
    <name type="scientific">Ureibacillus galli</name>
    <dbReference type="NCBI Taxonomy" id="2762222"/>
    <lineage>
        <taxon>Bacteria</taxon>
        <taxon>Bacillati</taxon>
        <taxon>Bacillota</taxon>
        <taxon>Bacilli</taxon>
        <taxon>Bacillales</taxon>
        <taxon>Caryophanaceae</taxon>
        <taxon>Ureibacillus</taxon>
    </lineage>
</organism>
<sequence length="79" mass="9662">MAAELWRLDNENWTLYIDSKHDREIKNIKRSRDWQITATYQKNEKIIGLQWRIPNADYRKAKRIEKRVNYSVHKTEESA</sequence>